<proteinExistence type="predicted"/>
<evidence type="ECO:0000313" key="2">
    <source>
        <dbReference type="Proteomes" id="UP000054321"/>
    </source>
</evidence>
<dbReference type="EMBL" id="KN832874">
    <property type="protein sequence ID" value="KIN03236.1"/>
    <property type="molecule type" value="Genomic_DNA"/>
</dbReference>
<organism evidence="1 2">
    <name type="scientific">Oidiodendron maius (strain Zn)</name>
    <dbReference type="NCBI Taxonomy" id="913774"/>
    <lineage>
        <taxon>Eukaryota</taxon>
        <taxon>Fungi</taxon>
        <taxon>Dikarya</taxon>
        <taxon>Ascomycota</taxon>
        <taxon>Pezizomycotina</taxon>
        <taxon>Leotiomycetes</taxon>
        <taxon>Leotiomycetes incertae sedis</taxon>
        <taxon>Myxotrichaceae</taxon>
        <taxon>Oidiodendron</taxon>
    </lineage>
</organism>
<dbReference type="InParanoid" id="A0A0C3H4Z7"/>
<name>A0A0C3H4Z7_OIDMZ</name>
<reference evidence="1 2" key="1">
    <citation type="submission" date="2014-04" db="EMBL/GenBank/DDBJ databases">
        <authorList>
            <consortium name="DOE Joint Genome Institute"/>
            <person name="Kuo A."/>
            <person name="Martino E."/>
            <person name="Perotto S."/>
            <person name="Kohler A."/>
            <person name="Nagy L.G."/>
            <person name="Floudas D."/>
            <person name="Copeland A."/>
            <person name="Barry K.W."/>
            <person name="Cichocki N."/>
            <person name="Veneault-Fourrey C."/>
            <person name="LaButti K."/>
            <person name="Lindquist E.A."/>
            <person name="Lipzen A."/>
            <person name="Lundell T."/>
            <person name="Morin E."/>
            <person name="Murat C."/>
            <person name="Sun H."/>
            <person name="Tunlid A."/>
            <person name="Henrissat B."/>
            <person name="Grigoriev I.V."/>
            <person name="Hibbett D.S."/>
            <person name="Martin F."/>
            <person name="Nordberg H.P."/>
            <person name="Cantor M.N."/>
            <person name="Hua S.X."/>
        </authorList>
    </citation>
    <scope>NUCLEOTIDE SEQUENCE [LARGE SCALE GENOMIC DNA]</scope>
    <source>
        <strain evidence="1 2">Zn</strain>
    </source>
</reference>
<gene>
    <name evidence="1" type="ORF">OIDMADRAFT_178882</name>
</gene>
<sequence>MPTHSTDGATGVNALGSFLDGLSETINRNVYNAGEVTKLVGSMFRIFEHSESEFAWQELASDEEFCKDWKIFSTKFNELSSKYGDSFGDELESKELKCYVDSLRSTIASKFTREPI</sequence>
<keyword evidence="2" id="KW-1185">Reference proteome</keyword>
<reference evidence="2" key="2">
    <citation type="submission" date="2015-01" db="EMBL/GenBank/DDBJ databases">
        <title>Evolutionary Origins and Diversification of the Mycorrhizal Mutualists.</title>
        <authorList>
            <consortium name="DOE Joint Genome Institute"/>
            <consortium name="Mycorrhizal Genomics Consortium"/>
            <person name="Kohler A."/>
            <person name="Kuo A."/>
            <person name="Nagy L.G."/>
            <person name="Floudas D."/>
            <person name="Copeland A."/>
            <person name="Barry K.W."/>
            <person name="Cichocki N."/>
            <person name="Veneault-Fourrey C."/>
            <person name="LaButti K."/>
            <person name="Lindquist E.A."/>
            <person name="Lipzen A."/>
            <person name="Lundell T."/>
            <person name="Morin E."/>
            <person name="Murat C."/>
            <person name="Riley R."/>
            <person name="Ohm R."/>
            <person name="Sun H."/>
            <person name="Tunlid A."/>
            <person name="Henrissat B."/>
            <person name="Grigoriev I.V."/>
            <person name="Hibbett D.S."/>
            <person name="Martin F."/>
        </authorList>
    </citation>
    <scope>NUCLEOTIDE SEQUENCE [LARGE SCALE GENOMIC DNA]</scope>
    <source>
        <strain evidence="2">Zn</strain>
    </source>
</reference>
<evidence type="ECO:0000313" key="1">
    <source>
        <dbReference type="EMBL" id="KIN03236.1"/>
    </source>
</evidence>
<dbReference type="AlphaFoldDB" id="A0A0C3H4Z7"/>
<protein>
    <submittedName>
        <fullName evidence="1">Uncharacterized protein</fullName>
    </submittedName>
</protein>
<accession>A0A0C3H4Z7</accession>
<dbReference type="Proteomes" id="UP000054321">
    <property type="component" value="Unassembled WGS sequence"/>
</dbReference>
<dbReference type="HOGENOM" id="CLU_2097535_0_0_1"/>